<accession>A0A1I8GQF9</accession>
<evidence type="ECO:0000313" key="7">
    <source>
        <dbReference type="WBParaSite" id="maker-uti_cns_0002772-snap-gene-0.2-mRNA-1"/>
    </source>
</evidence>
<feature type="domain" description="Band 7" evidence="5">
    <location>
        <begin position="958"/>
        <end position="1140"/>
    </location>
</feature>
<feature type="compositionally biased region" description="Basic and acidic residues" evidence="4">
    <location>
        <begin position="357"/>
        <end position="366"/>
    </location>
</feature>
<dbReference type="Gene3D" id="3.30.479.30">
    <property type="entry name" value="Band 7 domain"/>
    <property type="match status" value="2"/>
</dbReference>
<dbReference type="GO" id="GO:0002090">
    <property type="term" value="P:regulation of receptor internalization"/>
    <property type="evidence" value="ECO:0007669"/>
    <property type="project" value="TreeGrafter"/>
</dbReference>
<dbReference type="GO" id="GO:2000049">
    <property type="term" value="P:positive regulation of cell-cell adhesion mediated by cadherin"/>
    <property type="evidence" value="ECO:0007669"/>
    <property type="project" value="TreeGrafter"/>
</dbReference>
<dbReference type="SMART" id="SM00244">
    <property type="entry name" value="PHB"/>
    <property type="match status" value="1"/>
</dbReference>
<keyword evidence="6" id="KW-1185">Reference proteome</keyword>
<dbReference type="InterPro" id="IPR036013">
    <property type="entry name" value="Band_7/SPFH_dom_sf"/>
</dbReference>
<evidence type="ECO:0000313" key="6">
    <source>
        <dbReference type="Proteomes" id="UP000095280"/>
    </source>
</evidence>
<dbReference type="PANTHER" id="PTHR13806">
    <property type="entry name" value="FLOTILLIN-RELATED"/>
    <property type="match status" value="1"/>
</dbReference>
<dbReference type="InterPro" id="IPR027705">
    <property type="entry name" value="Flotillin_fam"/>
</dbReference>
<dbReference type="SUPFAM" id="SSF117892">
    <property type="entry name" value="Band 7/SPFH domain"/>
    <property type="match status" value="2"/>
</dbReference>
<dbReference type="GO" id="GO:0072659">
    <property type="term" value="P:protein localization to plasma membrane"/>
    <property type="evidence" value="ECO:0007669"/>
    <property type="project" value="TreeGrafter"/>
</dbReference>
<dbReference type="SUPFAM" id="SSF50249">
    <property type="entry name" value="Nucleic acid-binding proteins"/>
    <property type="match status" value="1"/>
</dbReference>
<evidence type="ECO:0000259" key="5">
    <source>
        <dbReference type="SMART" id="SM00244"/>
    </source>
</evidence>
<feature type="compositionally biased region" description="Low complexity" evidence="4">
    <location>
        <begin position="32"/>
        <end position="46"/>
    </location>
</feature>
<evidence type="ECO:0000256" key="1">
    <source>
        <dbReference type="ARBA" id="ARBA00004370"/>
    </source>
</evidence>
<feature type="region of interest" description="Disordered" evidence="4">
    <location>
        <begin position="340"/>
        <end position="409"/>
    </location>
</feature>
<proteinExistence type="inferred from homology"/>
<comment type="similarity">
    <text evidence="2">Belongs to the band 7/mec-2 family. Flotillin subfamily.</text>
</comment>
<comment type="subcellular location">
    <subcellularLocation>
        <location evidence="1">Membrane</location>
    </subcellularLocation>
</comment>
<name>A0A1I8GQF9_9PLAT</name>
<keyword evidence="3" id="KW-0472">Membrane</keyword>
<dbReference type="WBParaSite" id="maker-uti_cns_0002772-snap-gene-0.2-mRNA-1">
    <property type="protein sequence ID" value="maker-uti_cns_0002772-snap-gene-0.2-mRNA-1"/>
    <property type="gene ID" value="maker-uti_cns_0002772-snap-gene-0.2"/>
</dbReference>
<sequence length="1538" mass="168703">MRRRRHRRKLRQMLVADRMSAAASAAAEAATEAGAAGSSSSQLAPTPLTPPPLSPPTPLVHLLRQHTGAEDAGPLVGQFGAAAVQSSMSVAAAAAAAAELLLFGPPISGKDDCAAGIFNPLNESDTADIVRLVLAQNCIRMSWYSASTWLSKLQRDAARRSTFCMQSSFSLSNLALHLRTWRTTASQRPRHPRNSVLVELKSATSSLTPHLSLNAAKSIQLLASIRVQLFGHLAHPQQSAPVIGSGCLHALHSQQGVRDGPAAKRFNLLVQPAERHPQCQALLGGEAERLTHGRHHLAGAGLAGGAVLRARLEKPAEFVLRLAEVAQALLLARRLTFAQGGPRRCRRNRQQPAAAERAPRRGRAESSQRLQQPADSRAEPPRLPCVAAGAPAGRRRNQRERAGRCKPSIGNLHPTLSQLESLAMTFVEELRELLNKPGQQRPGQRLAHRKTSRLKLASDRWNYNGRACCPIFGPRGGSARINFSSGTAPSALAPPPGAAEWRHLFGAASQTGQRIWRGRTQALGTDWAAIRLWLIDLAMRCAPLLSLSSVIHLILKFAIFISNHFLACKCVGGDNCSEVQKKDQSMVALSKVTLVDSSKSSMECAFWGNKADQVQWWSISDILEIRRAAMHEYARMVTLTCMEARKCDSDDYKLLNKWFDEAQKEELGFSPIMASQSMMEQQSQTHQPDSTRVLVYENPPEALQHYGSVEQIQQRFGEILIYADEFISSTQCFPTGCCYQSPVFVTNGWKCTIPGIHKVQRMPLNVMKITVESPRIYAKPGVTISVNGLSEVRINGWNQDMLAVAFDNFLGKKEHEIEAIVKEKLEAQQSAIIRQMSIDEIYMDRRKFCTAFFNAASADLERIGISVLSYRLEEVSDEDGYLKALGEARCFHTTPTFIPGGRKFVFPVIQQVQRIMLNTMTITIESPRIYTQLGVPITVTGVAQLRIKGQNRDMLAAACEQFLSKSEQQIQEIAKETLEAHQRAIMGNMTVEEIYKDRKKFSKAVFEVASSDLVNMGISVVSYTLKDINDDEGYLKALGLARTAQVKRDARIGEAEAQKESGIKEAIAVQTRMASRYENEVQIAKAQRDFELKKAAFDKEVQAKKAESDLAYELQAAKTRQLIKEEEMQIKVVERTQQISVQELEIVRRERQLDASVRKPAEAERYRLERIAEAENSKIILEAQADAETVQLKGEAEAFAIEARAKATAEQMAKKADAWKEYGEAARLDLVLKALPKLAAEVAQPLASATKITMVSNGGRNAELGAAKITGEVMDIMERLPAMLQSMTGSETGLTKITPKNCSLRLVFTVSMATVIARLTLPFNAGPTGLERHGQRQQKLRRSSMPSLTSASGCIIAAVSVALADRSTQQNRRRFQARGTACTASSLPLATEEAAGWPAVTAAFQQLDVRGDAAAATVAAPGRSGACRRLADLCDTCGSADRRLLQPGQWACQSQAGRSQPRVSATRPLETDAAAASLTSLRVMIEKTSKLPPLTRWLYLALATVCLLGADCLARTESEARAECIAGCLTDFKAQHKF</sequence>
<dbReference type="GO" id="GO:0031410">
    <property type="term" value="C:cytoplasmic vesicle"/>
    <property type="evidence" value="ECO:0007669"/>
    <property type="project" value="TreeGrafter"/>
</dbReference>
<dbReference type="Gene3D" id="2.40.50.140">
    <property type="entry name" value="Nucleic acid-binding proteins"/>
    <property type="match status" value="1"/>
</dbReference>
<dbReference type="Pfam" id="PF01145">
    <property type="entry name" value="Band_7"/>
    <property type="match status" value="2"/>
</dbReference>
<protein>
    <submittedName>
        <fullName evidence="7">PHB domain-containing protein</fullName>
    </submittedName>
</protein>
<dbReference type="Proteomes" id="UP000095280">
    <property type="component" value="Unplaced"/>
</dbReference>
<dbReference type="GO" id="GO:0070528">
    <property type="term" value="P:protein kinase C signaling"/>
    <property type="evidence" value="ECO:0007669"/>
    <property type="project" value="TreeGrafter"/>
</dbReference>
<dbReference type="InterPro" id="IPR001107">
    <property type="entry name" value="Band_7"/>
</dbReference>
<dbReference type="PANTHER" id="PTHR13806:SF46">
    <property type="entry name" value="FLOTILLIN-1-RELATED"/>
    <property type="match status" value="1"/>
</dbReference>
<evidence type="ECO:0000256" key="2">
    <source>
        <dbReference type="ARBA" id="ARBA00007161"/>
    </source>
</evidence>
<organism evidence="6 7">
    <name type="scientific">Macrostomum lignano</name>
    <dbReference type="NCBI Taxonomy" id="282301"/>
    <lineage>
        <taxon>Eukaryota</taxon>
        <taxon>Metazoa</taxon>
        <taxon>Spiralia</taxon>
        <taxon>Lophotrochozoa</taxon>
        <taxon>Platyhelminthes</taxon>
        <taxon>Rhabditophora</taxon>
        <taxon>Macrostomorpha</taxon>
        <taxon>Macrostomida</taxon>
        <taxon>Macrostomidae</taxon>
        <taxon>Macrostomum</taxon>
    </lineage>
</organism>
<dbReference type="GO" id="GO:0016600">
    <property type="term" value="C:flotillin complex"/>
    <property type="evidence" value="ECO:0007669"/>
    <property type="project" value="TreeGrafter"/>
</dbReference>
<dbReference type="GO" id="GO:1901890">
    <property type="term" value="P:positive regulation of cell junction assembly"/>
    <property type="evidence" value="ECO:0007669"/>
    <property type="project" value="TreeGrafter"/>
</dbReference>
<feature type="compositionally biased region" description="Pro residues" evidence="4">
    <location>
        <begin position="47"/>
        <end position="58"/>
    </location>
</feature>
<dbReference type="CDD" id="cd03399">
    <property type="entry name" value="SPFH_flotillin"/>
    <property type="match status" value="2"/>
</dbReference>
<evidence type="ECO:0000256" key="4">
    <source>
        <dbReference type="SAM" id="MobiDB-lite"/>
    </source>
</evidence>
<evidence type="ECO:0000256" key="3">
    <source>
        <dbReference type="ARBA" id="ARBA00023136"/>
    </source>
</evidence>
<dbReference type="InterPro" id="IPR012340">
    <property type="entry name" value="NA-bd_OB-fold"/>
</dbReference>
<feature type="region of interest" description="Disordered" evidence="4">
    <location>
        <begin position="32"/>
        <end position="59"/>
    </location>
</feature>
<dbReference type="GO" id="GO:0002020">
    <property type="term" value="F:protease binding"/>
    <property type="evidence" value="ECO:0007669"/>
    <property type="project" value="TreeGrafter"/>
</dbReference>
<reference evidence="7" key="1">
    <citation type="submission" date="2016-11" db="UniProtKB">
        <authorList>
            <consortium name="WormBaseParasite"/>
        </authorList>
    </citation>
    <scope>IDENTIFICATION</scope>
</reference>
<dbReference type="GO" id="GO:0045807">
    <property type="term" value="P:positive regulation of endocytosis"/>
    <property type="evidence" value="ECO:0007669"/>
    <property type="project" value="TreeGrafter"/>
</dbReference>